<feature type="transmembrane region" description="Helical" evidence="1">
    <location>
        <begin position="208"/>
        <end position="227"/>
    </location>
</feature>
<dbReference type="GO" id="GO:0140359">
    <property type="term" value="F:ABC-type transporter activity"/>
    <property type="evidence" value="ECO:0007669"/>
    <property type="project" value="InterPro"/>
</dbReference>
<comment type="caution">
    <text evidence="2">The sequence shown here is derived from an EMBL/GenBank/DDBJ whole genome shotgun (WGS) entry which is preliminary data.</text>
</comment>
<dbReference type="PANTHER" id="PTHR37305">
    <property type="entry name" value="INTEGRAL MEMBRANE PROTEIN-RELATED"/>
    <property type="match status" value="1"/>
</dbReference>
<protein>
    <submittedName>
        <fullName evidence="2">ABC transporter permease subunit</fullName>
    </submittedName>
</protein>
<evidence type="ECO:0000313" key="3">
    <source>
        <dbReference type="Proteomes" id="UP000582974"/>
    </source>
</evidence>
<feature type="transmembrane region" description="Helical" evidence="1">
    <location>
        <begin position="263"/>
        <end position="282"/>
    </location>
</feature>
<dbReference type="Pfam" id="PF12679">
    <property type="entry name" value="ABC2_membrane_2"/>
    <property type="match status" value="1"/>
</dbReference>
<keyword evidence="1" id="KW-0812">Transmembrane</keyword>
<evidence type="ECO:0000256" key="1">
    <source>
        <dbReference type="SAM" id="Phobius"/>
    </source>
</evidence>
<dbReference type="PANTHER" id="PTHR37305:SF1">
    <property type="entry name" value="MEMBRANE PROTEIN"/>
    <property type="match status" value="1"/>
</dbReference>
<name>A0A838A7Y1_9PSEU</name>
<proteinExistence type="predicted"/>
<dbReference type="EMBL" id="JACCKD010000001">
    <property type="protein sequence ID" value="MBA0124312.1"/>
    <property type="molecule type" value="Genomic_DNA"/>
</dbReference>
<feature type="transmembrane region" description="Helical" evidence="1">
    <location>
        <begin position="67"/>
        <end position="93"/>
    </location>
</feature>
<dbReference type="GO" id="GO:0005886">
    <property type="term" value="C:plasma membrane"/>
    <property type="evidence" value="ECO:0007669"/>
    <property type="project" value="UniProtKB-SubCell"/>
</dbReference>
<feature type="transmembrane region" description="Helical" evidence="1">
    <location>
        <begin position="133"/>
        <end position="157"/>
    </location>
</feature>
<feature type="transmembrane region" description="Helical" evidence="1">
    <location>
        <begin position="177"/>
        <end position="201"/>
    </location>
</feature>
<keyword evidence="1" id="KW-0472">Membrane</keyword>
<dbReference type="Proteomes" id="UP000582974">
    <property type="component" value="Unassembled WGS sequence"/>
</dbReference>
<feature type="transmembrane region" description="Helical" evidence="1">
    <location>
        <begin position="35"/>
        <end position="55"/>
    </location>
</feature>
<accession>A0A838A7Y1</accession>
<sequence>MDTLAAGWRPTRAAAPFTRLVWSELRWIFRRPRTLVVLGILGAIPVIIGLSVHLSGSADGGPPGGEAPLFVTFASSALALPVGTLSVTLMFLLPLTVAMVGADAIAGEQSHGTLRGWLLAPVTRGRLLTVKALGVAVAALVAVTLMTLTGVVTGFVLGGTDGLFTLSGTSLTVAEALGRIGITISWVAVQLFAVGAVALAISTFTEHPMVVVAGILAGDILFGVLLMLTAVDWLHPFLLTVSWTTALPDVLRDPIPTGTLTEGALRAGCYMLIGLSIAYARLTAKDG</sequence>
<organism evidence="2 3">
    <name type="scientific">Haloechinothrix aidingensis</name>
    <dbReference type="NCBI Taxonomy" id="2752311"/>
    <lineage>
        <taxon>Bacteria</taxon>
        <taxon>Bacillati</taxon>
        <taxon>Actinomycetota</taxon>
        <taxon>Actinomycetes</taxon>
        <taxon>Pseudonocardiales</taxon>
        <taxon>Pseudonocardiaceae</taxon>
        <taxon>Haloechinothrix</taxon>
    </lineage>
</organism>
<gene>
    <name evidence="2" type="ORF">H0B56_02020</name>
</gene>
<keyword evidence="3" id="KW-1185">Reference proteome</keyword>
<dbReference type="AlphaFoldDB" id="A0A838A7Y1"/>
<evidence type="ECO:0000313" key="2">
    <source>
        <dbReference type="EMBL" id="MBA0124312.1"/>
    </source>
</evidence>
<keyword evidence="1" id="KW-1133">Transmembrane helix</keyword>
<reference evidence="2 3" key="1">
    <citation type="submission" date="2020-07" db="EMBL/GenBank/DDBJ databases">
        <title>Genome of Haloechinothrix sp.</title>
        <authorList>
            <person name="Tang S.-K."/>
            <person name="Yang L."/>
            <person name="Zhu W.-Y."/>
        </authorList>
    </citation>
    <scope>NUCLEOTIDE SEQUENCE [LARGE SCALE GENOMIC DNA]</scope>
    <source>
        <strain evidence="2 3">YIM 98757</strain>
    </source>
</reference>